<organism evidence="4 5">
    <name type="scientific">Arachis hypogaea</name>
    <name type="common">Peanut</name>
    <dbReference type="NCBI Taxonomy" id="3818"/>
    <lineage>
        <taxon>Eukaryota</taxon>
        <taxon>Viridiplantae</taxon>
        <taxon>Streptophyta</taxon>
        <taxon>Embryophyta</taxon>
        <taxon>Tracheophyta</taxon>
        <taxon>Spermatophyta</taxon>
        <taxon>Magnoliopsida</taxon>
        <taxon>eudicotyledons</taxon>
        <taxon>Gunneridae</taxon>
        <taxon>Pentapetalae</taxon>
        <taxon>rosids</taxon>
        <taxon>fabids</taxon>
        <taxon>Fabales</taxon>
        <taxon>Fabaceae</taxon>
        <taxon>Papilionoideae</taxon>
        <taxon>50 kb inversion clade</taxon>
        <taxon>dalbergioids sensu lato</taxon>
        <taxon>Dalbergieae</taxon>
        <taxon>Pterocarpus clade</taxon>
        <taxon>Arachis</taxon>
    </lineage>
</organism>
<dbReference type="FunFam" id="2.60.40.790:FF:000049">
    <property type="entry name" value="Increased DNA methylation 3"/>
    <property type="match status" value="1"/>
</dbReference>
<dbReference type="PANTHER" id="PTHR34661:SF3">
    <property type="entry name" value="INCREASED DNA METHYLATION 2"/>
    <property type="match status" value="1"/>
</dbReference>
<comment type="caution">
    <text evidence="4">The sequence shown here is derived from an EMBL/GenBank/DDBJ whole genome shotgun (WGS) entry which is preliminary data.</text>
</comment>
<keyword evidence="5" id="KW-1185">Reference proteome</keyword>
<gene>
    <name evidence="4" type="ORF">Ahy_B04g068918</name>
</gene>
<accession>A0A444ZB86</accession>
<evidence type="ECO:0000256" key="1">
    <source>
        <dbReference type="PROSITE-ProRule" id="PRU00285"/>
    </source>
</evidence>
<sequence length="456" mass="50676">MSLTFPRTPSSKQGSFWVGTLGPVDLSPISSLFNAVPMDTAAQPNQSSQTMVGLGSRNIKCGMPSDDQSFLLYFIMATYFGPDIEGQSPRKSVLQRIAEGLPPYTYDELTGSFMKRVKLERVYYYVLRKANKSLIVTLPFLRRFFEGNISDQGQDGALNYPEFLDLFPLELHPQCRFKSQNKIIENIVFINNPEIFQINPEEIERFKRLSRLEDLYVDIDAAGLHATLDDNVPYNMSVGKSEPNGNMPAIPSCSSSQKERSSDEFSEFQDPMQHVHVVAPISSVPYSGTNLMYSYMAPLQPEHETDADKIGPAMLFLPSHPTQKEWSDIVAATKNGFALTGSAVTGQVGPIIGLMDIGECEDSYLFRVSLPGVKREEREFSCEVDSDGKVLIRGVTTTGEKTVARYNQVFEMQTNNLCPPGHFSIAFRLPGPVDPHQFSGNFGTDGILEGIVMKGK</sequence>
<feature type="domain" description="SHSP" evidence="3">
    <location>
        <begin position="342"/>
        <end position="456"/>
    </location>
</feature>
<dbReference type="InterPro" id="IPR008978">
    <property type="entry name" value="HSP20-like_chaperone"/>
</dbReference>
<evidence type="ECO:0000259" key="3">
    <source>
        <dbReference type="PROSITE" id="PS01031"/>
    </source>
</evidence>
<proteinExistence type="inferred from homology"/>
<dbReference type="AlphaFoldDB" id="A0A444ZB86"/>
<feature type="region of interest" description="Disordered" evidence="2">
    <location>
        <begin position="240"/>
        <end position="263"/>
    </location>
</feature>
<protein>
    <recommendedName>
        <fullName evidence="3">SHSP domain-containing protein</fullName>
    </recommendedName>
</protein>
<dbReference type="GO" id="GO:0005634">
    <property type="term" value="C:nucleus"/>
    <property type="evidence" value="ECO:0007669"/>
    <property type="project" value="TreeGrafter"/>
</dbReference>
<dbReference type="STRING" id="3818.A0A444ZB86"/>
<evidence type="ECO:0000313" key="4">
    <source>
        <dbReference type="EMBL" id="RYR11368.1"/>
    </source>
</evidence>
<dbReference type="Gene3D" id="2.60.40.790">
    <property type="match status" value="1"/>
</dbReference>
<dbReference type="EMBL" id="SDMP01000014">
    <property type="protein sequence ID" value="RYR11368.1"/>
    <property type="molecule type" value="Genomic_DNA"/>
</dbReference>
<evidence type="ECO:0000256" key="2">
    <source>
        <dbReference type="SAM" id="MobiDB-lite"/>
    </source>
</evidence>
<dbReference type="InterPro" id="IPR002068">
    <property type="entry name" value="A-crystallin/Hsp20_dom"/>
</dbReference>
<reference evidence="4 5" key="1">
    <citation type="submission" date="2019-01" db="EMBL/GenBank/DDBJ databases">
        <title>Sequencing of cultivated peanut Arachis hypogaea provides insights into genome evolution and oil improvement.</title>
        <authorList>
            <person name="Chen X."/>
        </authorList>
    </citation>
    <scope>NUCLEOTIDE SEQUENCE [LARGE SCALE GENOMIC DNA]</scope>
    <source>
        <strain evidence="5">cv. Fuhuasheng</strain>
        <tissue evidence="4">Leaves</tissue>
    </source>
</reference>
<evidence type="ECO:0000313" key="5">
    <source>
        <dbReference type="Proteomes" id="UP000289738"/>
    </source>
</evidence>
<name>A0A444ZB86_ARAHY</name>
<comment type="similarity">
    <text evidence="1">Belongs to the small heat shock protein (HSP20) family.</text>
</comment>
<dbReference type="CDD" id="cd06464">
    <property type="entry name" value="ACD_sHsps-like"/>
    <property type="match status" value="1"/>
</dbReference>
<dbReference type="InterPro" id="IPR039321">
    <property type="entry name" value="IDM2/3-like"/>
</dbReference>
<dbReference type="SUPFAM" id="SSF49764">
    <property type="entry name" value="HSP20-like chaperones"/>
    <property type="match status" value="1"/>
</dbReference>
<dbReference type="PROSITE" id="PS01031">
    <property type="entry name" value="SHSP"/>
    <property type="match status" value="1"/>
</dbReference>
<dbReference type="Proteomes" id="UP000289738">
    <property type="component" value="Chromosome B04"/>
</dbReference>
<dbReference type="PANTHER" id="PTHR34661">
    <property type="entry name" value="INCREASED DNA METHYLATION 3"/>
    <property type="match status" value="1"/>
</dbReference>